<feature type="region of interest" description="Disordered" evidence="1">
    <location>
        <begin position="116"/>
        <end position="149"/>
    </location>
</feature>
<gene>
    <name evidence="2" type="ORF">N7330_16845</name>
</gene>
<evidence type="ECO:0000313" key="2">
    <source>
        <dbReference type="EMBL" id="MDH0364708.1"/>
    </source>
</evidence>
<sequence length="149" mass="15895">MPVHKTKPVASKAAVVVDKTPSEKKPATKSAIVPTAAPAATLTTATVDAKFKKPKLVRDSFTVPKDEYAAIDELKLRAAQQGHIVKKSELLRAGLKLLSSLNDQHLLKALQAVPSIKTGRPAKTEEMQAKPRKPASRSSAKVQKAAKAS</sequence>
<feature type="region of interest" description="Disordered" evidence="1">
    <location>
        <begin position="1"/>
        <end position="30"/>
    </location>
</feature>
<proteinExistence type="predicted"/>
<dbReference type="RefSeq" id="WP_279860575.1">
    <property type="nucleotide sequence ID" value="NZ_JAODZU010000025.1"/>
</dbReference>
<reference evidence="2" key="1">
    <citation type="submission" date="2022-09" db="EMBL/GenBank/DDBJ databases">
        <title>Intensive care unit water sources are persistently colonized with multi-drug resistant bacteria and are the site of extensive horizontal gene transfer of antibiotic resistance genes.</title>
        <authorList>
            <person name="Diorio-Toth L."/>
        </authorList>
    </citation>
    <scope>NUCLEOTIDE SEQUENCE</scope>
    <source>
        <strain evidence="2">GD04130</strain>
    </source>
</reference>
<dbReference type="EMBL" id="JAODZU010000025">
    <property type="protein sequence ID" value="MDH0364708.1"/>
    <property type="molecule type" value="Genomic_DNA"/>
</dbReference>
<accession>A0AA42HUS4</accession>
<comment type="caution">
    <text evidence="2">The sequence shown here is derived from an EMBL/GenBank/DDBJ whole genome shotgun (WGS) entry which is preliminary data.</text>
</comment>
<evidence type="ECO:0000256" key="1">
    <source>
        <dbReference type="SAM" id="MobiDB-lite"/>
    </source>
</evidence>
<protein>
    <submittedName>
        <fullName evidence="2">Uncharacterized protein</fullName>
    </submittedName>
</protein>
<name>A0AA42HUS4_9BURK</name>
<organism evidence="2 3">
    <name type="scientific">Comamonas aquatica</name>
    <dbReference type="NCBI Taxonomy" id="225991"/>
    <lineage>
        <taxon>Bacteria</taxon>
        <taxon>Pseudomonadati</taxon>
        <taxon>Pseudomonadota</taxon>
        <taxon>Betaproteobacteria</taxon>
        <taxon>Burkholderiales</taxon>
        <taxon>Comamonadaceae</taxon>
        <taxon>Comamonas</taxon>
    </lineage>
</organism>
<dbReference type="Proteomes" id="UP001158297">
    <property type="component" value="Unassembled WGS sequence"/>
</dbReference>
<evidence type="ECO:0000313" key="3">
    <source>
        <dbReference type="Proteomes" id="UP001158297"/>
    </source>
</evidence>
<dbReference type="AlphaFoldDB" id="A0AA42HUS4"/>
<feature type="compositionally biased region" description="Low complexity" evidence="1">
    <location>
        <begin position="136"/>
        <end position="149"/>
    </location>
</feature>